<sequence length="776" mass="85046">MDTDFADFLDDVSDLDAVDLQGSSYSPGRHSSIDLFSDRGHTSRLSTSDYSKGDARSSQWASTTRPDVDRNIRERDRRFLSSADVPFLCKVGNKAVIKLNDELQDIKHELDFSKDRIVRLKDELKGCKEELKKKEQIPASGSTLQQILQCIEELSAGGLRQTTRKTFKMPKVLVDDDELQKAVLWYREDAFPDDDYGVGGGGDIKGEKGSRGGKKDLKIPAYLVDLKGSTVSTETYHAIRRKIGAIVQDLMDLDDSPVKQKWGTNGDYVQTTILNALYTDYPLLMSDNDWKFHKLMQLIFPQAYRSTSTTPIEVKDEPDTDKPTSTKRKAMSSSENPKPVKKTKTTVAPSSSSSTTSLAQGSQKTVVAQATFLNNNISDGLVNLKLNLPPPAPAKPVEKTTAGPVTAVTVPLIPAPASGTPADPAVGSTAPAVPVVVTSAPADPAPAKESAPASASDPKASPPPADPKPSTLPVDNPSANAQPQDSPQTPQRQPLLPVQPAPQASVAAKLFPSIANNFSEMEDDGTEGGGQPVATDENATAAAGVKRKKAAKGAGRFRRPSEAQSTGVGKGSFLFSRHWAVFAENKNKLKTSSDAVKAWEALPEEQRQMWEAKAVSRCFEESDHCLYRSNDIKLDWSEKRTIGARASISSSFELVDCQRCARNTDLTGIEPFGYRLKVWRDRTFKRYHAGSKFIKPAFSLGLSLDGHLPEVRLHPRHSLWLDRAQRTPPCLDLGQKLRVSGVREDSGFKFTFSIYLDKQYQYMQRVSPAHTQTLEV</sequence>
<dbReference type="EMBL" id="ML210284">
    <property type="protein sequence ID" value="TFK20917.1"/>
    <property type="molecule type" value="Genomic_DNA"/>
</dbReference>
<evidence type="ECO:0000313" key="3">
    <source>
        <dbReference type="EMBL" id="TFK20917.1"/>
    </source>
</evidence>
<proteinExistence type="predicted"/>
<feature type="compositionally biased region" description="Basic and acidic residues" evidence="2">
    <location>
        <begin position="313"/>
        <end position="324"/>
    </location>
</feature>
<feature type="compositionally biased region" description="Polar residues" evidence="2">
    <location>
        <begin position="477"/>
        <end position="486"/>
    </location>
</feature>
<feature type="compositionally biased region" description="Polar residues" evidence="2">
    <location>
        <begin position="43"/>
        <end position="65"/>
    </location>
</feature>
<keyword evidence="1" id="KW-0175">Coiled coil</keyword>
<organism evidence="3 4">
    <name type="scientific">Coprinopsis marcescibilis</name>
    <name type="common">Agaric fungus</name>
    <name type="synonym">Psathyrella marcescibilis</name>
    <dbReference type="NCBI Taxonomy" id="230819"/>
    <lineage>
        <taxon>Eukaryota</taxon>
        <taxon>Fungi</taxon>
        <taxon>Dikarya</taxon>
        <taxon>Basidiomycota</taxon>
        <taxon>Agaricomycotina</taxon>
        <taxon>Agaricomycetes</taxon>
        <taxon>Agaricomycetidae</taxon>
        <taxon>Agaricales</taxon>
        <taxon>Agaricineae</taxon>
        <taxon>Psathyrellaceae</taxon>
        <taxon>Coprinopsis</taxon>
    </lineage>
</organism>
<dbReference type="AlphaFoldDB" id="A0A5C3KLQ9"/>
<accession>A0A5C3KLQ9</accession>
<protein>
    <submittedName>
        <fullName evidence="3">Uncharacterized protein</fullName>
    </submittedName>
</protein>
<feature type="compositionally biased region" description="Low complexity" evidence="2">
    <location>
        <begin position="440"/>
        <end position="459"/>
    </location>
</feature>
<gene>
    <name evidence="3" type="ORF">FA15DRAFT_718595</name>
</gene>
<feature type="region of interest" description="Disordered" evidence="2">
    <location>
        <begin position="310"/>
        <end position="362"/>
    </location>
</feature>
<name>A0A5C3KLQ9_COPMA</name>
<dbReference type="STRING" id="230819.A0A5C3KLQ9"/>
<keyword evidence="4" id="KW-1185">Reference proteome</keyword>
<feature type="region of interest" description="Disordered" evidence="2">
    <location>
        <begin position="518"/>
        <end position="568"/>
    </location>
</feature>
<feature type="region of interest" description="Disordered" evidence="2">
    <location>
        <begin position="42"/>
        <end position="67"/>
    </location>
</feature>
<reference evidence="3 4" key="1">
    <citation type="journal article" date="2019" name="Nat. Ecol. Evol.">
        <title>Megaphylogeny resolves global patterns of mushroom evolution.</title>
        <authorList>
            <person name="Varga T."/>
            <person name="Krizsan K."/>
            <person name="Foldi C."/>
            <person name="Dima B."/>
            <person name="Sanchez-Garcia M."/>
            <person name="Sanchez-Ramirez S."/>
            <person name="Szollosi G.J."/>
            <person name="Szarkandi J.G."/>
            <person name="Papp V."/>
            <person name="Albert L."/>
            <person name="Andreopoulos W."/>
            <person name="Angelini C."/>
            <person name="Antonin V."/>
            <person name="Barry K.W."/>
            <person name="Bougher N.L."/>
            <person name="Buchanan P."/>
            <person name="Buyck B."/>
            <person name="Bense V."/>
            <person name="Catcheside P."/>
            <person name="Chovatia M."/>
            <person name="Cooper J."/>
            <person name="Damon W."/>
            <person name="Desjardin D."/>
            <person name="Finy P."/>
            <person name="Geml J."/>
            <person name="Haridas S."/>
            <person name="Hughes K."/>
            <person name="Justo A."/>
            <person name="Karasinski D."/>
            <person name="Kautmanova I."/>
            <person name="Kiss B."/>
            <person name="Kocsube S."/>
            <person name="Kotiranta H."/>
            <person name="LaButti K.M."/>
            <person name="Lechner B.E."/>
            <person name="Liimatainen K."/>
            <person name="Lipzen A."/>
            <person name="Lukacs Z."/>
            <person name="Mihaltcheva S."/>
            <person name="Morgado L.N."/>
            <person name="Niskanen T."/>
            <person name="Noordeloos M.E."/>
            <person name="Ohm R.A."/>
            <person name="Ortiz-Santana B."/>
            <person name="Ovrebo C."/>
            <person name="Racz N."/>
            <person name="Riley R."/>
            <person name="Savchenko A."/>
            <person name="Shiryaev A."/>
            <person name="Soop K."/>
            <person name="Spirin V."/>
            <person name="Szebenyi C."/>
            <person name="Tomsovsky M."/>
            <person name="Tulloss R.E."/>
            <person name="Uehling J."/>
            <person name="Grigoriev I.V."/>
            <person name="Vagvolgyi C."/>
            <person name="Papp T."/>
            <person name="Martin F.M."/>
            <person name="Miettinen O."/>
            <person name="Hibbett D.S."/>
            <person name="Nagy L.G."/>
        </authorList>
    </citation>
    <scope>NUCLEOTIDE SEQUENCE [LARGE SCALE GENOMIC DNA]</scope>
    <source>
        <strain evidence="3 4">CBS 121175</strain>
    </source>
</reference>
<feature type="region of interest" description="Disordered" evidence="2">
    <location>
        <begin position="440"/>
        <end position="496"/>
    </location>
</feature>
<evidence type="ECO:0000256" key="2">
    <source>
        <dbReference type="SAM" id="MobiDB-lite"/>
    </source>
</evidence>
<evidence type="ECO:0000256" key="1">
    <source>
        <dbReference type="SAM" id="Coils"/>
    </source>
</evidence>
<feature type="compositionally biased region" description="Low complexity" evidence="2">
    <location>
        <begin position="487"/>
        <end position="496"/>
    </location>
</feature>
<dbReference type="Proteomes" id="UP000307440">
    <property type="component" value="Unassembled WGS sequence"/>
</dbReference>
<feature type="coiled-coil region" evidence="1">
    <location>
        <begin position="96"/>
        <end position="137"/>
    </location>
</feature>
<evidence type="ECO:0000313" key="4">
    <source>
        <dbReference type="Proteomes" id="UP000307440"/>
    </source>
</evidence>
<feature type="compositionally biased region" description="Basic residues" evidence="2">
    <location>
        <begin position="545"/>
        <end position="558"/>
    </location>
</feature>
<feature type="compositionally biased region" description="Low complexity" evidence="2">
    <location>
        <begin position="345"/>
        <end position="357"/>
    </location>
</feature>